<dbReference type="EMBL" id="BAABCE010000001">
    <property type="protein sequence ID" value="GAA3525100.1"/>
    <property type="molecule type" value="Genomic_DNA"/>
</dbReference>
<name>A0ABP6V157_9ACTN</name>
<reference evidence="2" key="1">
    <citation type="journal article" date="2019" name="Int. J. Syst. Evol. Microbiol.">
        <title>The Global Catalogue of Microorganisms (GCM) 10K type strain sequencing project: providing services to taxonomists for standard genome sequencing and annotation.</title>
        <authorList>
            <consortium name="The Broad Institute Genomics Platform"/>
            <consortium name="The Broad Institute Genome Sequencing Center for Infectious Disease"/>
            <person name="Wu L."/>
            <person name="Ma J."/>
        </authorList>
    </citation>
    <scope>NUCLEOTIDE SEQUENCE [LARGE SCALE GENOMIC DNA]</scope>
    <source>
        <strain evidence="2">JCM 17656</strain>
    </source>
</reference>
<accession>A0ABP6V157</accession>
<proteinExistence type="predicted"/>
<evidence type="ECO:0000313" key="2">
    <source>
        <dbReference type="Proteomes" id="UP001500707"/>
    </source>
</evidence>
<comment type="caution">
    <text evidence="1">The sequence shown here is derived from an EMBL/GenBank/DDBJ whole genome shotgun (WGS) entry which is preliminary data.</text>
</comment>
<evidence type="ECO:0000313" key="1">
    <source>
        <dbReference type="EMBL" id="GAA3525100.1"/>
    </source>
</evidence>
<organism evidence="1 2">
    <name type="scientific">Streptomyces osmaniensis</name>
    <dbReference type="NCBI Taxonomy" id="593134"/>
    <lineage>
        <taxon>Bacteria</taxon>
        <taxon>Bacillati</taxon>
        <taxon>Actinomycetota</taxon>
        <taxon>Actinomycetes</taxon>
        <taxon>Kitasatosporales</taxon>
        <taxon>Streptomycetaceae</taxon>
        <taxon>Streptomyces</taxon>
    </lineage>
</organism>
<sequence length="74" mass="8142">MPVRIPGQAPWASAAGWFERVGDAVVADHGEWTRIGVVYGARGSDANAVVYDDELTGERYCVDRCRQTKPAENF</sequence>
<dbReference type="Proteomes" id="UP001500707">
    <property type="component" value="Unassembled WGS sequence"/>
</dbReference>
<gene>
    <name evidence="1" type="ORF">GCM10022295_03800</name>
</gene>
<keyword evidence="2" id="KW-1185">Reference proteome</keyword>
<protein>
    <submittedName>
        <fullName evidence="1">Uncharacterized protein</fullName>
    </submittedName>
</protein>